<comment type="caution">
    <text evidence="3">The sequence shown here is derived from an EMBL/GenBank/DDBJ whole genome shotgun (WGS) entry which is preliminary data.</text>
</comment>
<dbReference type="InterPro" id="IPR003786">
    <property type="entry name" value="FdhD"/>
</dbReference>
<feature type="non-terminal residue" evidence="3">
    <location>
        <position position="1"/>
    </location>
</feature>
<keyword evidence="1" id="KW-0963">Cytoplasm</keyword>
<dbReference type="InterPro" id="IPR016193">
    <property type="entry name" value="Cytidine_deaminase-like"/>
</dbReference>
<dbReference type="GO" id="GO:0016783">
    <property type="term" value="F:sulfurtransferase activity"/>
    <property type="evidence" value="ECO:0007669"/>
    <property type="project" value="InterPro"/>
</dbReference>
<proteinExistence type="inferred from homology"/>
<dbReference type="SUPFAM" id="SSF53927">
    <property type="entry name" value="Cytidine deaminase-like"/>
    <property type="match status" value="1"/>
</dbReference>
<keyword evidence="4" id="KW-1185">Reference proteome</keyword>
<organism evidence="3 4">
    <name type="scientific">Comamonas denitrificans</name>
    <dbReference type="NCBI Taxonomy" id="117506"/>
    <lineage>
        <taxon>Bacteria</taxon>
        <taxon>Pseudomonadati</taxon>
        <taxon>Pseudomonadota</taxon>
        <taxon>Betaproteobacteria</taxon>
        <taxon>Burkholderiales</taxon>
        <taxon>Comamonadaceae</taxon>
        <taxon>Comamonas</taxon>
    </lineage>
</organism>
<dbReference type="PIRSF" id="PIRSF015626">
    <property type="entry name" value="FdhD"/>
    <property type="match status" value="1"/>
</dbReference>
<dbReference type="PANTHER" id="PTHR30592">
    <property type="entry name" value="FORMATE DEHYDROGENASE"/>
    <property type="match status" value="1"/>
</dbReference>
<dbReference type="NCBIfam" id="TIGR00129">
    <property type="entry name" value="fdhD_narQ"/>
    <property type="match status" value="1"/>
</dbReference>
<dbReference type="Proteomes" id="UP000664731">
    <property type="component" value="Unassembled WGS sequence"/>
</dbReference>
<keyword evidence="2" id="KW-0501">Molybdenum cofactor biosynthesis</keyword>
<dbReference type="PANTHER" id="PTHR30592:SF1">
    <property type="entry name" value="SULFUR CARRIER PROTEIN FDHD"/>
    <property type="match status" value="1"/>
</dbReference>
<dbReference type="GO" id="GO:0006777">
    <property type="term" value="P:Mo-molybdopterin cofactor biosynthetic process"/>
    <property type="evidence" value="ECO:0007669"/>
    <property type="project" value="UniProtKB-KW"/>
</dbReference>
<evidence type="ECO:0000256" key="2">
    <source>
        <dbReference type="ARBA" id="ARBA00023150"/>
    </source>
</evidence>
<evidence type="ECO:0000313" key="4">
    <source>
        <dbReference type="Proteomes" id="UP000664731"/>
    </source>
</evidence>
<evidence type="ECO:0000256" key="1">
    <source>
        <dbReference type="ARBA" id="ARBA00022490"/>
    </source>
</evidence>
<reference evidence="3" key="1">
    <citation type="submission" date="2021-03" db="EMBL/GenBank/DDBJ databases">
        <title>Comamonas denitrificans.</title>
        <authorList>
            <person name="Finster K."/>
        </authorList>
    </citation>
    <scope>NUCLEOTIDE SEQUENCE</scope>
    <source>
        <strain evidence="3">MM2021_4</strain>
    </source>
</reference>
<dbReference type="RefSeq" id="WP_207576314.1">
    <property type="nucleotide sequence ID" value="NZ_JAFNME010000066.1"/>
</dbReference>
<evidence type="ECO:0000313" key="3">
    <source>
        <dbReference type="EMBL" id="MBO1250944.1"/>
    </source>
</evidence>
<sequence>PPLPSTTTAATTRFHASQGAAPHTLVLATEVPVALVINGIAHAVLMATPADLSALALGFLLTEGIIDQASDCYDLQIEPLSAQCVGLPEGIDAVQVDLQIAARCMARLQSKRRSMSGRTGCGVCGVESFVGLDLDCPPVPAAPWLAQVDAPTVLAAMQALYHQQPLHHASQSVHAAAWADASGQVLHVMEDVGRHNALDKLIGHLAQTGQLNPREPQAAPGFVLLSSRGSHELVRKCARVGIAALATLSAPTAMGVRMAELTQLRLWGLCRGPSATLFAPGGIPAQPSQPQASA</sequence>
<dbReference type="HAMAP" id="MF_00187">
    <property type="entry name" value="FdhD"/>
    <property type="match status" value="1"/>
</dbReference>
<dbReference type="AlphaFoldDB" id="A0A939GZE0"/>
<accession>A0A939GZE0</accession>
<gene>
    <name evidence="3" type="primary">fdhD</name>
    <name evidence="3" type="ORF">J1777_14165</name>
</gene>
<dbReference type="Gene3D" id="3.40.140.10">
    <property type="entry name" value="Cytidine Deaminase, domain 2"/>
    <property type="match status" value="1"/>
</dbReference>
<protein>
    <submittedName>
        <fullName evidence="3">Formate dehydrogenase accessory sulfurtransferase FdhD</fullName>
    </submittedName>
</protein>
<dbReference type="Pfam" id="PF02634">
    <property type="entry name" value="FdhD-NarQ"/>
    <property type="match status" value="1"/>
</dbReference>
<name>A0A939GZE0_9BURK</name>
<dbReference type="EMBL" id="JAFNME010000066">
    <property type="protein sequence ID" value="MBO1250944.1"/>
    <property type="molecule type" value="Genomic_DNA"/>
</dbReference>
<dbReference type="Gene3D" id="3.10.20.10">
    <property type="match status" value="1"/>
</dbReference>